<feature type="region of interest" description="Disordered" evidence="1">
    <location>
        <begin position="38"/>
        <end position="69"/>
    </location>
</feature>
<dbReference type="AlphaFoldDB" id="A0A4Y2SPH7"/>
<accession>A0A4Y2SPH7</accession>
<sequence length="134" mass="15784">MTNMFRYDFGRTSNERKAHILNPVNTSEIFITRKSSNLPSSAEMSRYDKKGRKAKGRKEISDERSHHPTTHIPLDADIFPRWMLEMNSFSTFYNILCLALSETKENRVRILDLFPLTYWTQHLIPIDKFEAKTT</sequence>
<evidence type="ECO:0000313" key="3">
    <source>
        <dbReference type="Proteomes" id="UP000499080"/>
    </source>
</evidence>
<reference evidence="2 3" key="1">
    <citation type="journal article" date="2019" name="Sci. Rep.">
        <title>Orb-weaving spider Araneus ventricosus genome elucidates the spidroin gene catalogue.</title>
        <authorList>
            <person name="Kono N."/>
            <person name="Nakamura H."/>
            <person name="Ohtoshi R."/>
            <person name="Moran D.A.P."/>
            <person name="Shinohara A."/>
            <person name="Yoshida Y."/>
            <person name="Fujiwara M."/>
            <person name="Mori M."/>
            <person name="Tomita M."/>
            <person name="Arakawa K."/>
        </authorList>
    </citation>
    <scope>NUCLEOTIDE SEQUENCE [LARGE SCALE GENOMIC DNA]</scope>
</reference>
<dbReference type="Proteomes" id="UP000499080">
    <property type="component" value="Unassembled WGS sequence"/>
</dbReference>
<name>A0A4Y2SPH7_ARAVE</name>
<keyword evidence="3" id="KW-1185">Reference proteome</keyword>
<evidence type="ECO:0000256" key="1">
    <source>
        <dbReference type="SAM" id="MobiDB-lite"/>
    </source>
</evidence>
<gene>
    <name evidence="2" type="ORF">AVEN_167973_1</name>
</gene>
<feature type="compositionally biased region" description="Basic and acidic residues" evidence="1">
    <location>
        <begin position="57"/>
        <end position="66"/>
    </location>
</feature>
<comment type="caution">
    <text evidence="2">The sequence shown here is derived from an EMBL/GenBank/DDBJ whole genome shotgun (WGS) entry which is preliminary data.</text>
</comment>
<dbReference type="EMBL" id="BGPR01023224">
    <property type="protein sequence ID" value="GBN90232.1"/>
    <property type="molecule type" value="Genomic_DNA"/>
</dbReference>
<proteinExistence type="predicted"/>
<evidence type="ECO:0000313" key="2">
    <source>
        <dbReference type="EMBL" id="GBN90232.1"/>
    </source>
</evidence>
<organism evidence="2 3">
    <name type="scientific">Araneus ventricosus</name>
    <name type="common">Orbweaver spider</name>
    <name type="synonym">Epeira ventricosa</name>
    <dbReference type="NCBI Taxonomy" id="182803"/>
    <lineage>
        <taxon>Eukaryota</taxon>
        <taxon>Metazoa</taxon>
        <taxon>Ecdysozoa</taxon>
        <taxon>Arthropoda</taxon>
        <taxon>Chelicerata</taxon>
        <taxon>Arachnida</taxon>
        <taxon>Araneae</taxon>
        <taxon>Araneomorphae</taxon>
        <taxon>Entelegynae</taxon>
        <taxon>Araneoidea</taxon>
        <taxon>Araneidae</taxon>
        <taxon>Araneus</taxon>
    </lineage>
</organism>
<protein>
    <submittedName>
        <fullName evidence="2">Uncharacterized protein</fullName>
    </submittedName>
</protein>